<evidence type="ECO:0000256" key="1">
    <source>
        <dbReference type="SAM" id="MobiDB-lite"/>
    </source>
</evidence>
<comment type="caution">
    <text evidence="2">The sequence shown here is derived from an EMBL/GenBank/DDBJ whole genome shotgun (WGS) entry which is preliminary data.</text>
</comment>
<feature type="compositionally biased region" description="Basic residues" evidence="1">
    <location>
        <begin position="470"/>
        <end position="479"/>
    </location>
</feature>
<dbReference type="Proteomes" id="UP000077381">
    <property type="component" value="Unassembled WGS sequence"/>
</dbReference>
<protein>
    <submittedName>
        <fullName evidence="2">Uncharacterized protein</fullName>
    </submittedName>
</protein>
<feature type="region of interest" description="Disordered" evidence="1">
    <location>
        <begin position="453"/>
        <end position="523"/>
    </location>
</feature>
<name>A0A177HJZ9_9ACTN</name>
<reference evidence="2 3" key="1">
    <citation type="submission" date="2015-12" db="EMBL/GenBank/DDBJ databases">
        <title>Genome sequence of Streptomyces sp. G25.</title>
        <authorList>
            <person name="Poehlein A."/>
            <person name="Roettig A."/>
            <person name="Hiessl S."/>
            <person name="Hauschild P."/>
            <person name="Schauer J."/>
            <person name="Madkour M.H."/>
            <person name="Al-Ansari A.M."/>
            <person name="Almakishah N.H."/>
            <person name="Steinbuechel A."/>
            <person name="Daniel R."/>
        </authorList>
    </citation>
    <scope>NUCLEOTIDE SEQUENCE [LARGE SCALE GENOMIC DNA]</scope>
    <source>
        <strain evidence="3">G25(2015)</strain>
    </source>
</reference>
<proteinExistence type="predicted"/>
<evidence type="ECO:0000313" key="2">
    <source>
        <dbReference type="EMBL" id="OAH10707.1"/>
    </source>
</evidence>
<accession>A0A177HJZ9</accession>
<gene>
    <name evidence="2" type="ORF">STSP_59460</name>
</gene>
<dbReference type="EMBL" id="LOHS01000123">
    <property type="protein sequence ID" value="OAH10707.1"/>
    <property type="molecule type" value="Genomic_DNA"/>
</dbReference>
<dbReference type="AlphaFoldDB" id="A0A177HJZ9"/>
<evidence type="ECO:0000313" key="3">
    <source>
        <dbReference type="Proteomes" id="UP000077381"/>
    </source>
</evidence>
<organism evidence="2 3">
    <name type="scientific">Streptomyces jeddahensis</name>
    <dbReference type="NCBI Taxonomy" id="1716141"/>
    <lineage>
        <taxon>Bacteria</taxon>
        <taxon>Bacillati</taxon>
        <taxon>Actinomycetota</taxon>
        <taxon>Actinomycetes</taxon>
        <taxon>Kitasatosporales</taxon>
        <taxon>Streptomycetaceae</taxon>
        <taxon>Streptomyces</taxon>
    </lineage>
</organism>
<keyword evidence="3" id="KW-1185">Reference proteome</keyword>
<sequence length="523" mass="56378">MGELPGPRLGRGLRVAVSGGLCGCGLRGCGLCCGGRGLLVRLACLLRYSLALGVRGREALRQRGECVVGLGRRRGGLRGGRHLGLLPLRRRQGSGSGGRRRRLRLGLSLRLCFRRCRCVLGTGIGGLRVRVRIGPDVRCLVALGTGHGPGGVGRLRLVAPLLLRLLVVGTAEQPRRLGVGGGMVELGHRLLGRRRLRCGLFGHTGRRGSGLGRVALGVLVDRPQYGEAGRGGRLGRRLLLRLRLSETARRFVARLGRAGCGLLRVAVPAGCRRAACRNRGARRGLLRVAVPVRCRRAAGRQGRARRGLLLRKSVATRAVLVRAGRALRGLLRRALGVRLRRCGSLRCWGLRCRSLRRGSLRRGTARRPGGRSEGRSGRRWRWRGLPGVPLSAGRGATLRALGIPGRRCVDDFELAGEIHLVIVPAVRGRAAAVVLGPIPVHCLPPGQPLLRSWSSSRPADRVASPTRLRLSPHHQKPSHSHGGTEKHPGGAVCAYRAPRRRRCISPCGGPRRAGPSPHRWVRS</sequence>